<feature type="transmembrane region" description="Helical" evidence="2">
    <location>
        <begin position="89"/>
        <end position="107"/>
    </location>
</feature>
<feature type="transmembrane region" description="Helical" evidence="2">
    <location>
        <begin position="198"/>
        <end position="217"/>
    </location>
</feature>
<keyword evidence="2" id="KW-1133">Transmembrane helix</keyword>
<gene>
    <name evidence="4" type="ORF">Ari01nite_16110</name>
</gene>
<feature type="transmembrane region" description="Helical" evidence="2">
    <location>
        <begin position="34"/>
        <end position="52"/>
    </location>
</feature>
<feature type="transmembrane region" description="Helical" evidence="2">
    <location>
        <begin position="7"/>
        <end position="28"/>
    </location>
</feature>
<feature type="transmembrane region" description="Helical" evidence="2">
    <location>
        <begin position="64"/>
        <end position="83"/>
    </location>
</feature>
<dbReference type="GO" id="GO:0016020">
    <property type="term" value="C:membrane"/>
    <property type="evidence" value="ECO:0007669"/>
    <property type="project" value="InterPro"/>
</dbReference>
<dbReference type="Proteomes" id="UP000636960">
    <property type="component" value="Unassembled WGS sequence"/>
</dbReference>
<keyword evidence="5" id="KW-1185">Reference proteome</keyword>
<dbReference type="AlphaFoldDB" id="A0A919MNL0"/>
<evidence type="ECO:0000259" key="3">
    <source>
        <dbReference type="Pfam" id="PF00892"/>
    </source>
</evidence>
<organism evidence="4 5">
    <name type="scientific">Paractinoplanes rishiriensis</name>
    <dbReference type="NCBI Taxonomy" id="1050105"/>
    <lineage>
        <taxon>Bacteria</taxon>
        <taxon>Bacillati</taxon>
        <taxon>Actinomycetota</taxon>
        <taxon>Actinomycetes</taxon>
        <taxon>Micromonosporales</taxon>
        <taxon>Micromonosporaceae</taxon>
        <taxon>Paractinoplanes</taxon>
    </lineage>
</organism>
<dbReference type="InterPro" id="IPR037185">
    <property type="entry name" value="EmrE-like"/>
</dbReference>
<protein>
    <submittedName>
        <fullName evidence="4">Membrane protein</fullName>
    </submittedName>
</protein>
<dbReference type="EMBL" id="BOMV01000011">
    <property type="protein sequence ID" value="GIE94146.1"/>
    <property type="molecule type" value="Genomic_DNA"/>
</dbReference>
<name>A0A919MNL0_9ACTN</name>
<keyword evidence="2" id="KW-0472">Membrane</keyword>
<dbReference type="Pfam" id="PF00892">
    <property type="entry name" value="EamA"/>
    <property type="match status" value="1"/>
</dbReference>
<feature type="transmembrane region" description="Helical" evidence="2">
    <location>
        <begin position="167"/>
        <end position="186"/>
    </location>
</feature>
<dbReference type="InterPro" id="IPR000620">
    <property type="entry name" value="EamA_dom"/>
</dbReference>
<sequence>MTAYASFLVSAVFHYLGPAFAVLLFARVEPLGVAWLRIAAAALVFALWRRPWRVWRRLDRPVRLLLLGWAAVLAAMNSVFYLAIERLPLGTVAAVEFLPVIVLAAMAVRTRRNLLALAGAAAGVYLLTDVRLVAEPLGIAFAAANAVLFAAYIVLGHRVAREPRLSGVDGLALSMLLAAGFALPAGGWDALPALADPVALAAAAGVGVCSSVIPYVADQVAMARLPRGRYALLVALLPATATVIGVLVLTQLPTVRELAGVGLVVAGVALHRDRLAPGADCRHDVRNAPVVLQQTRRRFARADRAKKGVRPEIRPEQ</sequence>
<feature type="transmembrane region" description="Helical" evidence="2">
    <location>
        <begin position="138"/>
        <end position="155"/>
    </location>
</feature>
<reference evidence="4" key="1">
    <citation type="submission" date="2021-01" db="EMBL/GenBank/DDBJ databases">
        <title>Whole genome shotgun sequence of Actinoplanes rishiriensis NBRC 108556.</title>
        <authorList>
            <person name="Komaki H."/>
            <person name="Tamura T."/>
        </authorList>
    </citation>
    <scope>NUCLEOTIDE SEQUENCE</scope>
    <source>
        <strain evidence="4">NBRC 108556</strain>
    </source>
</reference>
<evidence type="ECO:0000313" key="4">
    <source>
        <dbReference type="EMBL" id="GIE94146.1"/>
    </source>
</evidence>
<feature type="transmembrane region" description="Helical" evidence="2">
    <location>
        <begin position="229"/>
        <end position="249"/>
    </location>
</feature>
<dbReference type="RefSeq" id="WP_239162566.1">
    <property type="nucleotide sequence ID" value="NZ_BOMV01000011.1"/>
</dbReference>
<accession>A0A919MNL0</accession>
<evidence type="ECO:0000256" key="1">
    <source>
        <dbReference type="ARBA" id="ARBA00007362"/>
    </source>
</evidence>
<evidence type="ECO:0000256" key="2">
    <source>
        <dbReference type="SAM" id="Phobius"/>
    </source>
</evidence>
<feature type="domain" description="EamA" evidence="3">
    <location>
        <begin position="137"/>
        <end position="270"/>
    </location>
</feature>
<proteinExistence type="inferred from homology"/>
<comment type="caution">
    <text evidence="4">The sequence shown here is derived from an EMBL/GenBank/DDBJ whole genome shotgun (WGS) entry which is preliminary data.</text>
</comment>
<feature type="transmembrane region" description="Helical" evidence="2">
    <location>
        <begin position="114"/>
        <end position="132"/>
    </location>
</feature>
<dbReference type="SUPFAM" id="SSF103481">
    <property type="entry name" value="Multidrug resistance efflux transporter EmrE"/>
    <property type="match status" value="1"/>
</dbReference>
<comment type="similarity">
    <text evidence="1">Belongs to the EamA transporter family.</text>
</comment>
<evidence type="ECO:0000313" key="5">
    <source>
        <dbReference type="Proteomes" id="UP000636960"/>
    </source>
</evidence>
<keyword evidence="2" id="KW-0812">Transmembrane</keyword>